<reference evidence="2" key="1">
    <citation type="submission" date="2014-03" db="EMBL/GenBank/DDBJ databases">
        <authorList>
            <person name="Casaregola S."/>
        </authorList>
    </citation>
    <scope>NUCLEOTIDE SEQUENCE [LARGE SCALE GENOMIC DNA]</scope>
    <source>
        <strain evidence="2">CLIB 918</strain>
    </source>
</reference>
<dbReference type="SUPFAM" id="SSF52821">
    <property type="entry name" value="Rhodanese/Cell cycle control phosphatase"/>
    <property type="match status" value="1"/>
</dbReference>
<organism evidence="2 3">
    <name type="scientific">Geotrichum candidum</name>
    <name type="common">Oospora lactis</name>
    <name type="synonym">Dipodascus geotrichum</name>
    <dbReference type="NCBI Taxonomy" id="1173061"/>
    <lineage>
        <taxon>Eukaryota</taxon>
        <taxon>Fungi</taxon>
        <taxon>Dikarya</taxon>
        <taxon>Ascomycota</taxon>
        <taxon>Saccharomycotina</taxon>
        <taxon>Dipodascomycetes</taxon>
        <taxon>Dipodascales</taxon>
        <taxon>Dipodascaceae</taxon>
        <taxon>Geotrichum</taxon>
    </lineage>
</organism>
<dbReference type="InterPro" id="IPR001763">
    <property type="entry name" value="Rhodanese-like_dom"/>
</dbReference>
<evidence type="ECO:0000259" key="1">
    <source>
        <dbReference type="PROSITE" id="PS50206"/>
    </source>
</evidence>
<protein>
    <submittedName>
        <fullName evidence="2">Similar to Saccharomyces cerevisiae YPR200C ARR2 Arsenate reductase required for arsenate resistance</fullName>
    </submittedName>
</protein>
<feature type="domain" description="Rhodanese" evidence="1">
    <location>
        <begin position="19"/>
        <end position="124"/>
    </location>
</feature>
<dbReference type="GO" id="GO:0005737">
    <property type="term" value="C:cytoplasm"/>
    <property type="evidence" value="ECO:0007669"/>
    <property type="project" value="TreeGrafter"/>
</dbReference>
<dbReference type="STRING" id="1173061.A0A0J9XCR9"/>
<dbReference type="AlphaFoldDB" id="A0A0J9XCR9"/>
<dbReference type="OrthoDB" id="102559at2759"/>
<gene>
    <name evidence="2" type="ORF">BN980_GECA10s02672g</name>
</gene>
<dbReference type="EMBL" id="CCBN010000010">
    <property type="protein sequence ID" value="CDO55278.1"/>
    <property type="molecule type" value="Genomic_DNA"/>
</dbReference>
<dbReference type="GO" id="GO:0005634">
    <property type="term" value="C:nucleus"/>
    <property type="evidence" value="ECO:0007669"/>
    <property type="project" value="TreeGrafter"/>
</dbReference>
<dbReference type="GO" id="GO:0004725">
    <property type="term" value="F:protein tyrosine phosphatase activity"/>
    <property type="evidence" value="ECO:0007669"/>
    <property type="project" value="TreeGrafter"/>
</dbReference>
<dbReference type="PANTHER" id="PTHR10828">
    <property type="entry name" value="M-PHASE INDUCER PHOSPHATASE DUAL SPECIFICITY PHOSPHATASE CDC25"/>
    <property type="match status" value="1"/>
</dbReference>
<dbReference type="Proteomes" id="UP000242525">
    <property type="component" value="Unassembled WGS sequence"/>
</dbReference>
<dbReference type="InterPro" id="IPR036873">
    <property type="entry name" value="Rhodanese-like_dom_sf"/>
</dbReference>
<keyword evidence="3" id="KW-1185">Reference proteome</keyword>
<proteinExistence type="predicted"/>
<comment type="caution">
    <text evidence="2">The sequence shown here is derived from an EMBL/GenBank/DDBJ whole genome shotgun (WGS) entry which is preliminary data.</text>
</comment>
<evidence type="ECO:0000313" key="2">
    <source>
        <dbReference type="EMBL" id="CDO55278.1"/>
    </source>
</evidence>
<accession>A0A0J9XCR9</accession>
<dbReference type="PANTHER" id="PTHR10828:SF38">
    <property type="entry name" value="ARSENICAL-RESISTANCE PROTEIN 2-RELATED"/>
    <property type="match status" value="1"/>
</dbReference>
<name>A0A0J9XCR9_GEOCN</name>
<evidence type="ECO:0000313" key="3">
    <source>
        <dbReference type="Proteomes" id="UP000242525"/>
    </source>
</evidence>
<dbReference type="Pfam" id="PF00581">
    <property type="entry name" value="Rhodanese"/>
    <property type="match status" value="1"/>
</dbReference>
<dbReference type="Gene3D" id="3.40.250.10">
    <property type="entry name" value="Rhodanese-like domain"/>
    <property type="match status" value="1"/>
</dbReference>
<dbReference type="PROSITE" id="PS50206">
    <property type="entry name" value="RHODANESE_3"/>
    <property type="match status" value="1"/>
</dbReference>
<dbReference type="SMART" id="SM00450">
    <property type="entry name" value="RHOD"/>
    <property type="match status" value="1"/>
</dbReference>
<sequence>MHKPVRISASTLKSWMDNPQQPFVVIDVRDHDTFGSPINSFFQGHIRHSINVPAANFVPSLPSLSSSLCNTKRVVFHCQLSQSRGPACATAYSRHISHIFPHQEIYILDGGFNEWARLYGRDARYTEAL</sequence>